<proteinExistence type="inferred from homology"/>
<dbReference type="InterPro" id="IPR036688">
    <property type="entry name" value="MoeA_C_domain_IV_sf"/>
</dbReference>
<evidence type="ECO:0000256" key="8">
    <source>
        <dbReference type="ARBA" id="ARBA00022842"/>
    </source>
</evidence>
<evidence type="ECO:0000256" key="7">
    <source>
        <dbReference type="ARBA" id="ARBA00022723"/>
    </source>
</evidence>
<dbReference type="InterPro" id="IPR005111">
    <property type="entry name" value="MoeA_C_domain_IV"/>
</dbReference>
<dbReference type="InterPro" id="IPR001453">
    <property type="entry name" value="MoaB/Mog_dom"/>
</dbReference>
<organism evidence="13 14">
    <name type="scientific">Dyadobacter fermentans (strain ATCC 700827 / DSM 18053 / CIP 107007 / KCTC 52180 / NS114)</name>
    <dbReference type="NCBI Taxonomy" id="471854"/>
    <lineage>
        <taxon>Bacteria</taxon>
        <taxon>Pseudomonadati</taxon>
        <taxon>Bacteroidota</taxon>
        <taxon>Cytophagia</taxon>
        <taxon>Cytophagales</taxon>
        <taxon>Spirosomataceae</taxon>
        <taxon>Dyadobacter</taxon>
    </lineage>
</organism>
<dbReference type="InterPro" id="IPR005110">
    <property type="entry name" value="MoeA_linker/N"/>
</dbReference>
<dbReference type="Gene3D" id="2.170.190.11">
    <property type="entry name" value="Molybdopterin biosynthesis moea protein, domain 3"/>
    <property type="match status" value="1"/>
</dbReference>
<dbReference type="SUPFAM" id="SSF63867">
    <property type="entry name" value="MoeA C-terminal domain-like"/>
    <property type="match status" value="1"/>
</dbReference>
<gene>
    <name evidence="13" type="ordered locus">Dfer_3069</name>
</gene>
<dbReference type="InterPro" id="IPR036135">
    <property type="entry name" value="MoeA_linker/N_sf"/>
</dbReference>
<dbReference type="UniPathway" id="UPA00344"/>
<dbReference type="EMBL" id="CP001619">
    <property type="protein sequence ID" value="ACT94284.1"/>
    <property type="molecule type" value="Genomic_DNA"/>
</dbReference>
<dbReference type="SUPFAM" id="SSF63882">
    <property type="entry name" value="MoeA N-terminal region -like"/>
    <property type="match status" value="1"/>
</dbReference>
<dbReference type="STRING" id="471854.Dfer_3069"/>
<dbReference type="FunFam" id="3.40.980.10:FF:000004">
    <property type="entry name" value="Molybdopterin molybdenumtransferase"/>
    <property type="match status" value="1"/>
</dbReference>
<dbReference type="GO" id="GO:0061599">
    <property type="term" value="F:molybdopterin molybdotransferase activity"/>
    <property type="evidence" value="ECO:0007669"/>
    <property type="project" value="UniProtKB-UniRule"/>
</dbReference>
<evidence type="ECO:0000313" key="14">
    <source>
        <dbReference type="Proteomes" id="UP000002011"/>
    </source>
</evidence>
<dbReference type="SMART" id="SM00852">
    <property type="entry name" value="MoCF_biosynth"/>
    <property type="match status" value="1"/>
</dbReference>
<dbReference type="NCBIfam" id="NF045515">
    <property type="entry name" value="Glp_gephyrin"/>
    <property type="match status" value="1"/>
</dbReference>
<dbReference type="InterPro" id="IPR038987">
    <property type="entry name" value="MoeA-like"/>
</dbReference>
<comment type="similarity">
    <text evidence="4 11">Belongs to the MoeA family.</text>
</comment>
<keyword evidence="14" id="KW-1185">Reference proteome</keyword>
<dbReference type="HOGENOM" id="CLU_010186_7_1_10"/>
<evidence type="ECO:0000256" key="6">
    <source>
        <dbReference type="ARBA" id="ARBA00022679"/>
    </source>
</evidence>
<feature type="domain" description="MoaB/Mog" evidence="12">
    <location>
        <begin position="176"/>
        <end position="314"/>
    </location>
</feature>
<comment type="pathway">
    <text evidence="3 11">Cofactor biosynthesis; molybdopterin biosynthesis.</text>
</comment>
<evidence type="ECO:0000256" key="3">
    <source>
        <dbReference type="ARBA" id="ARBA00005046"/>
    </source>
</evidence>
<evidence type="ECO:0000256" key="10">
    <source>
        <dbReference type="ARBA" id="ARBA00047317"/>
    </source>
</evidence>
<evidence type="ECO:0000256" key="1">
    <source>
        <dbReference type="ARBA" id="ARBA00001946"/>
    </source>
</evidence>
<keyword evidence="6 11" id="KW-0808">Transferase</keyword>
<evidence type="ECO:0000256" key="9">
    <source>
        <dbReference type="ARBA" id="ARBA00023150"/>
    </source>
</evidence>
<comment type="function">
    <text evidence="2 11">Catalyzes the insertion of molybdate into adenylated molybdopterin with the concomitant release of AMP.</text>
</comment>
<keyword evidence="7 11" id="KW-0479">Metal-binding</keyword>
<dbReference type="Gene3D" id="3.90.105.10">
    <property type="entry name" value="Molybdopterin biosynthesis moea protein, domain 2"/>
    <property type="match status" value="1"/>
</dbReference>
<evidence type="ECO:0000256" key="4">
    <source>
        <dbReference type="ARBA" id="ARBA00010763"/>
    </source>
</evidence>
<dbReference type="CDD" id="cd00887">
    <property type="entry name" value="MoeA"/>
    <property type="match status" value="1"/>
</dbReference>
<evidence type="ECO:0000256" key="2">
    <source>
        <dbReference type="ARBA" id="ARBA00002901"/>
    </source>
</evidence>
<dbReference type="Gene3D" id="3.40.980.10">
    <property type="entry name" value="MoaB/Mog-like domain"/>
    <property type="match status" value="1"/>
</dbReference>
<comment type="cofactor">
    <cofactor evidence="1 11">
        <name>Mg(2+)</name>
        <dbReference type="ChEBI" id="CHEBI:18420"/>
    </cofactor>
</comment>
<dbReference type="Gene3D" id="2.40.340.10">
    <property type="entry name" value="MoeA, C-terminal, domain IV"/>
    <property type="match status" value="1"/>
</dbReference>
<dbReference type="PROSITE" id="PS01079">
    <property type="entry name" value="MOCF_BIOSYNTHESIS_2"/>
    <property type="match status" value="1"/>
</dbReference>
<dbReference type="Pfam" id="PF03454">
    <property type="entry name" value="MoeA_C"/>
    <property type="match status" value="1"/>
</dbReference>
<keyword evidence="8 11" id="KW-0460">Magnesium</keyword>
<dbReference type="GO" id="GO:0005829">
    <property type="term" value="C:cytosol"/>
    <property type="evidence" value="ECO:0007669"/>
    <property type="project" value="TreeGrafter"/>
</dbReference>
<dbReference type="GO" id="GO:0046872">
    <property type="term" value="F:metal ion binding"/>
    <property type="evidence" value="ECO:0007669"/>
    <property type="project" value="UniProtKB-UniRule"/>
</dbReference>
<keyword evidence="9 11" id="KW-0501">Molybdenum cofactor biosynthesis</keyword>
<evidence type="ECO:0000256" key="11">
    <source>
        <dbReference type="RuleBase" id="RU365090"/>
    </source>
</evidence>
<dbReference type="FunFam" id="2.170.190.11:FF:000001">
    <property type="entry name" value="Molybdopterin molybdenumtransferase"/>
    <property type="match status" value="1"/>
</dbReference>
<dbReference type="PANTHER" id="PTHR10192">
    <property type="entry name" value="MOLYBDOPTERIN BIOSYNTHESIS PROTEIN"/>
    <property type="match status" value="1"/>
</dbReference>
<dbReference type="EC" id="2.10.1.1" evidence="11"/>
<dbReference type="InterPro" id="IPR036425">
    <property type="entry name" value="MoaB/Mog-like_dom_sf"/>
</dbReference>
<dbReference type="Pfam" id="PF03453">
    <property type="entry name" value="MoeA_N"/>
    <property type="match status" value="1"/>
</dbReference>
<dbReference type="NCBIfam" id="TIGR00177">
    <property type="entry name" value="molyb_syn"/>
    <property type="match status" value="1"/>
</dbReference>
<dbReference type="KEGG" id="dfe:Dfer_3069"/>
<dbReference type="GO" id="GO:0006777">
    <property type="term" value="P:Mo-molybdopterin cofactor biosynthetic process"/>
    <property type="evidence" value="ECO:0007669"/>
    <property type="project" value="UniProtKB-UniRule"/>
</dbReference>
<sequence length="396" mass="41479">MVTVNEAKEKIIANTSPLAAVTVPLSQALGSFLASDVVAPIALPPFRQSSMDGYAIVHSDVTEPGTALHLTGESKAGQADLPSVQPGTAVRIFTGAPVPEGATAVVMQENTSVAGNAVQIHEYPVAEGKNVRRAGQQIQQGAVALAEGTLVSPGAVGFLKGMDVNEVSVHGKPRIGLLVTGDELLKAGEPLVPGKIYESNSDMLKAALANAGIAEATVSYASDALEATIAALKALIDEHDVVLASGGISVGDYDFVGKALEALGAETIFYKVRQKPGKPLLFGKKGDKLIFALPGNPASSLVCYYEYVLPALRKMMGSGEPFLRSVRLPLRHAYRFDGERDEFLKARVEGGEVVSLDGQESFVIGSFAVANAIIYLPVSQNRVAAGELVEVHLLPL</sequence>
<dbReference type="AlphaFoldDB" id="C6W6E4"/>
<evidence type="ECO:0000256" key="5">
    <source>
        <dbReference type="ARBA" id="ARBA00022505"/>
    </source>
</evidence>
<dbReference type="Proteomes" id="UP000002011">
    <property type="component" value="Chromosome"/>
</dbReference>
<protein>
    <recommendedName>
        <fullName evidence="11">Molybdopterin molybdenumtransferase</fullName>
        <ecNumber evidence="11">2.10.1.1</ecNumber>
    </recommendedName>
</protein>
<comment type="catalytic activity">
    <reaction evidence="10">
        <text>adenylyl-molybdopterin + molybdate = Mo-molybdopterin + AMP + H(+)</text>
        <dbReference type="Rhea" id="RHEA:35047"/>
        <dbReference type="ChEBI" id="CHEBI:15378"/>
        <dbReference type="ChEBI" id="CHEBI:36264"/>
        <dbReference type="ChEBI" id="CHEBI:62727"/>
        <dbReference type="ChEBI" id="CHEBI:71302"/>
        <dbReference type="ChEBI" id="CHEBI:456215"/>
        <dbReference type="EC" id="2.10.1.1"/>
    </reaction>
</comment>
<dbReference type="PANTHER" id="PTHR10192:SF5">
    <property type="entry name" value="GEPHYRIN"/>
    <property type="match status" value="1"/>
</dbReference>
<dbReference type="eggNOG" id="COG0303">
    <property type="taxonomic scope" value="Bacteria"/>
</dbReference>
<name>C6W6E4_DYAFD</name>
<accession>C6W6E4</accession>
<reference evidence="13 14" key="1">
    <citation type="journal article" date="2009" name="Stand. Genomic Sci.">
        <title>Complete genome sequence of Dyadobacter fermentans type strain (NS114).</title>
        <authorList>
            <person name="Lang E."/>
            <person name="Lapidus A."/>
            <person name="Chertkov O."/>
            <person name="Brettin T."/>
            <person name="Detter J.C."/>
            <person name="Han C."/>
            <person name="Copeland A."/>
            <person name="Glavina Del Rio T."/>
            <person name="Nolan M."/>
            <person name="Chen F."/>
            <person name="Lucas S."/>
            <person name="Tice H."/>
            <person name="Cheng J.F."/>
            <person name="Land M."/>
            <person name="Hauser L."/>
            <person name="Chang Y.J."/>
            <person name="Jeffries C.D."/>
            <person name="Kopitz M."/>
            <person name="Bruce D."/>
            <person name="Goodwin L."/>
            <person name="Pitluck S."/>
            <person name="Ovchinnikova G."/>
            <person name="Pati A."/>
            <person name="Ivanova N."/>
            <person name="Mavrommatis K."/>
            <person name="Chen A."/>
            <person name="Palaniappan K."/>
            <person name="Chain P."/>
            <person name="Bristow J."/>
            <person name="Eisen J.A."/>
            <person name="Markowitz V."/>
            <person name="Hugenholtz P."/>
            <person name="Goker M."/>
            <person name="Rohde M."/>
            <person name="Kyrpides N.C."/>
            <person name="Klenk H.P."/>
        </authorList>
    </citation>
    <scope>NUCLEOTIDE SEQUENCE [LARGE SCALE GENOMIC DNA]</scope>
    <source>
        <strain evidence="14">ATCC 700827 / DSM 18053 / CIP 107007 / KCTC 52180 / NS114</strain>
    </source>
</reference>
<dbReference type="SUPFAM" id="SSF53218">
    <property type="entry name" value="Molybdenum cofactor biosynthesis proteins"/>
    <property type="match status" value="1"/>
</dbReference>
<evidence type="ECO:0000313" key="13">
    <source>
        <dbReference type="EMBL" id="ACT94284.1"/>
    </source>
</evidence>
<dbReference type="InterPro" id="IPR008284">
    <property type="entry name" value="MoCF_biosynth_CS"/>
</dbReference>
<dbReference type="RefSeq" id="WP_015812532.1">
    <property type="nucleotide sequence ID" value="NC_013037.1"/>
</dbReference>
<keyword evidence="5 11" id="KW-0500">Molybdenum</keyword>
<dbReference type="OrthoDB" id="9804758at2"/>
<evidence type="ECO:0000259" key="12">
    <source>
        <dbReference type="SMART" id="SM00852"/>
    </source>
</evidence>
<dbReference type="Pfam" id="PF00994">
    <property type="entry name" value="MoCF_biosynth"/>
    <property type="match status" value="1"/>
</dbReference>